<dbReference type="AlphaFoldDB" id="A0A9X2XN24"/>
<dbReference type="EMBL" id="JAOTIF010000001">
    <property type="protein sequence ID" value="MCU7548143.1"/>
    <property type="molecule type" value="Genomic_DNA"/>
</dbReference>
<dbReference type="RefSeq" id="WP_279295587.1">
    <property type="nucleotide sequence ID" value="NZ_JAOTIF010000001.1"/>
</dbReference>
<dbReference type="Pfam" id="PF18728">
    <property type="entry name" value="HEPN_AbiV"/>
    <property type="match status" value="1"/>
</dbReference>
<reference evidence="1" key="1">
    <citation type="submission" date="2022-09" db="EMBL/GenBank/DDBJ databases">
        <authorList>
            <person name="Yuan C."/>
            <person name="Ke Z."/>
        </authorList>
    </citation>
    <scope>NUCLEOTIDE SEQUENCE</scope>
    <source>
        <strain evidence="1">LB-8</strain>
    </source>
</reference>
<sequence length="228" mass="26230">MEVTFSQNFLNISRAECANVYLVVMKNANTHFRCAEILAPAGEYSNAVAHLILGTEEIIKALLLFLESKDFDLRKVEGYKSLFRNHRARHSIIKEFYSVIMALKSLVSIEKKKKDENAILYYAKAVTDVLYGVISGIENYQWWDNADNLKQECFYVDYKSAIKDPQSISSEQYQEAYKNVSVFKNDIRIIIAALTRANNKQLNDFRIGFEEANFKGILEATIKRSAKR</sequence>
<organism evidence="1 2">
    <name type="scientific">Paraflavisolibacter caeni</name>
    <dbReference type="NCBI Taxonomy" id="2982496"/>
    <lineage>
        <taxon>Bacteria</taxon>
        <taxon>Pseudomonadati</taxon>
        <taxon>Bacteroidota</taxon>
        <taxon>Chitinophagia</taxon>
        <taxon>Chitinophagales</taxon>
        <taxon>Chitinophagaceae</taxon>
        <taxon>Paraflavisolibacter</taxon>
    </lineage>
</organism>
<dbReference type="Proteomes" id="UP001155483">
    <property type="component" value="Unassembled WGS sequence"/>
</dbReference>
<evidence type="ECO:0000313" key="1">
    <source>
        <dbReference type="EMBL" id="MCU7548143.1"/>
    </source>
</evidence>
<dbReference type="InterPro" id="IPR030987">
    <property type="entry name" value="AbiV"/>
</dbReference>
<comment type="caution">
    <text evidence="1">The sequence shown here is derived from an EMBL/GenBank/DDBJ whole genome shotgun (WGS) entry which is preliminary data.</text>
</comment>
<protein>
    <submittedName>
        <fullName evidence="1">AbiV family abortive infection protein</fullName>
    </submittedName>
</protein>
<evidence type="ECO:0000313" key="2">
    <source>
        <dbReference type="Proteomes" id="UP001155483"/>
    </source>
</evidence>
<gene>
    <name evidence="1" type="ORF">OCK74_03415</name>
</gene>
<dbReference type="NCBIfam" id="TIGR04498">
    <property type="entry name" value="AbiV_defense"/>
    <property type="match status" value="1"/>
</dbReference>
<name>A0A9X2XN24_9BACT</name>
<proteinExistence type="predicted"/>
<keyword evidence="2" id="KW-1185">Reference proteome</keyword>
<accession>A0A9X2XN24</accession>
<reference evidence="1" key="2">
    <citation type="submission" date="2023-04" db="EMBL/GenBank/DDBJ databases">
        <title>Paracnuella aquatica gen. nov., sp. nov., a member of the family Chitinophagaceae isolated from a hot spring.</title>
        <authorList>
            <person name="Wang C."/>
        </authorList>
    </citation>
    <scope>NUCLEOTIDE SEQUENCE</scope>
    <source>
        <strain evidence="1">LB-8</strain>
    </source>
</reference>